<dbReference type="EMBL" id="GBXM01025716">
    <property type="protein sequence ID" value="JAH82861.1"/>
    <property type="molecule type" value="Transcribed_RNA"/>
</dbReference>
<sequence length="19" mass="2254">MLTIFLLLKLYLMLCLPTN</sequence>
<reference evidence="1" key="1">
    <citation type="submission" date="2014-11" db="EMBL/GenBank/DDBJ databases">
        <authorList>
            <person name="Amaro Gonzalez C."/>
        </authorList>
    </citation>
    <scope>NUCLEOTIDE SEQUENCE</scope>
</reference>
<organism evidence="1">
    <name type="scientific">Anguilla anguilla</name>
    <name type="common">European freshwater eel</name>
    <name type="synonym">Muraena anguilla</name>
    <dbReference type="NCBI Taxonomy" id="7936"/>
    <lineage>
        <taxon>Eukaryota</taxon>
        <taxon>Metazoa</taxon>
        <taxon>Chordata</taxon>
        <taxon>Craniata</taxon>
        <taxon>Vertebrata</taxon>
        <taxon>Euteleostomi</taxon>
        <taxon>Actinopterygii</taxon>
        <taxon>Neopterygii</taxon>
        <taxon>Teleostei</taxon>
        <taxon>Anguilliformes</taxon>
        <taxon>Anguillidae</taxon>
        <taxon>Anguilla</taxon>
    </lineage>
</organism>
<evidence type="ECO:0000313" key="1">
    <source>
        <dbReference type="EMBL" id="JAH82861.1"/>
    </source>
</evidence>
<reference evidence="1" key="2">
    <citation type="journal article" date="2015" name="Fish Shellfish Immunol.">
        <title>Early steps in the European eel (Anguilla anguilla)-Vibrio vulnificus interaction in the gills: Role of the RtxA13 toxin.</title>
        <authorList>
            <person name="Callol A."/>
            <person name="Pajuelo D."/>
            <person name="Ebbesson L."/>
            <person name="Teles M."/>
            <person name="MacKenzie S."/>
            <person name="Amaro C."/>
        </authorList>
    </citation>
    <scope>NUCLEOTIDE SEQUENCE</scope>
</reference>
<dbReference type="AlphaFoldDB" id="A0A0E9VXU4"/>
<accession>A0A0E9VXU4</accession>
<name>A0A0E9VXU4_ANGAN</name>
<proteinExistence type="predicted"/>
<protein>
    <submittedName>
        <fullName evidence="1">Uncharacterized protein</fullName>
    </submittedName>
</protein>